<protein>
    <submittedName>
        <fullName evidence="3">RCC1 and BTB domain-containing protein 1-like</fullName>
    </submittedName>
</protein>
<dbReference type="RefSeq" id="XP_017880104.1">
    <property type="nucleotide sequence ID" value="XM_018024615.1"/>
</dbReference>
<evidence type="ECO:0000313" key="2">
    <source>
        <dbReference type="Proteomes" id="UP000694925"/>
    </source>
</evidence>
<dbReference type="InterPro" id="IPR000210">
    <property type="entry name" value="BTB/POZ_dom"/>
</dbReference>
<dbReference type="Gene3D" id="3.30.710.10">
    <property type="entry name" value="Potassium Channel Kv1.1, Chain A"/>
    <property type="match status" value="1"/>
</dbReference>
<keyword evidence="2" id="KW-1185">Reference proteome</keyword>
<dbReference type="SMART" id="SM00225">
    <property type="entry name" value="BTB"/>
    <property type="match status" value="1"/>
</dbReference>
<evidence type="ECO:0000259" key="1">
    <source>
        <dbReference type="PROSITE" id="PS50097"/>
    </source>
</evidence>
<dbReference type="PROSITE" id="PS50097">
    <property type="entry name" value="BTB"/>
    <property type="match status" value="1"/>
</dbReference>
<dbReference type="SUPFAM" id="SSF54695">
    <property type="entry name" value="POZ domain"/>
    <property type="match status" value="1"/>
</dbReference>
<dbReference type="Proteomes" id="UP000694925">
    <property type="component" value="Unplaced"/>
</dbReference>
<name>A0AAJ7N6J5_9HYME</name>
<organism evidence="2 3">
    <name type="scientific">Ceratina calcarata</name>
    <dbReference type="NCBI Taxonomy" id="156304"/>
    <lineage>
        <taxon>Eukaryota</taxon>
        <taxon>Metazoa</taxon>
        <taxon>Ecdysozoa</taxon>
        <taxon>Arthropoda</taxon>
        <taxon>Hexapoda</taxon>
        <taxon>Insecta</taxon>
        <taxon>Pterygota</taxon>
        <taxon>Neoptera</taxon>
        <taxon>Endopterygota</taxon>
        <taxon>Hymenoptera</taxon>
        <taxon>Apocrita</taxon>
        <taxon>Aculeata</taxon>
        <taxon>Apoidea</taxon>
        <taxon>Anthophila</taxon>
        <taxon>Apidae</taxon>
        <taxon>Ceratina</taxon>
        <taxon>Zadontomerus</taxon>
    </lineage>
</organism>
<proteinExistence type="predicted"/>
<dbReference type="GeneID" id="108624965"/>
<gene>
    <name evidence="3" type="primary">LOC108624965</name>
</gene>
<dbReference type="Pfam" id="PF00651">
    <property type="entry name" value="BTB"/>
    <property type="match status" value="1"/>
</dbReference>
<dbReference type="PANTHER" id="PTHR24413">
    <property type="entry name" value="SPECKLE-TYPE POZ PROTEIN"/>
    <property type="match status" value="1"/>
</dbReference>
<dbReference type="KEGG" id="ccal:108624965"/>
<evidence type="ECO:0000313" key="3">
    <source>
        <dbReference type="RefSeq" id="XP_017880104.1"/>
    </source>
</evidence>
<dbReference type="AlphaFoldDB" id="A0AAJ7N6J5"/>
<reference evidence="3" key="1">
    <citation type="submission" date="2025-08" db="UniProtKB">
        <authorList>
            <consortium name="RefSeq"/>
        </authorList>
    </citation>
    <scope>IDENTIFICATION</scope>
    <source>
        <tissue evidence="3">Whole body</tissue>
    </source>
</reference>
<accession>A0AAJ7N6J5</accession>
<feature type="domain" description="BTB" evidence="1">
    <location>
        <begin position="170"/>
        <end position="233"/>
    </location>
</feature>
<sequence length="333" mass="38221">MIPCDLRKWSVFGSLELNFISKIHMAIVFGSDCGEALVATKDKMVYGIRNVYSHLSCESIDQSTVSPQEVDALCGKDIKTFAKGQKFILALTEEGENMSVAMSDTNRIFIWGYCVDKDINVPTLTSLRCLQDSFAFYSSEIYCHLLIVNDEKETNVMDSMEEAFDDASTSDLIIQVHGKPIHVHKVVLKIRSHYFRTMFQEHWTENSQSVIKHEQYSYDVYKSFLKYLYTNEVADLPQEDALELSILAEAYSEDLLKRRCLQMIRNKITVENVLLFYDASMKHNFKELEEYCFKFATYHLTDVAQTASFAELNESCIKTFITEAAKAGIFNVE</sequence>
<dbReference type="InterPro" id="IPR011333">
    <property type="entry name" value="SKP1/BTB/POZ_sf"/>
</dbReference>
<dbReference type="Gene3D" id="1.25.40.420">
    <property type="match status" value="1"/>
</dbReference>
<dbReference type="InterPro" id="IPR009091">
    <property type="entry name" value="RCC1/BLIP-II"/>
</dbReference>
<dbReference type="SUPFAM" id="SSF50985">
    <property type="entry name" value="RCC1/BLIP-II"/>
    <property type="match status" value="1"/>
</dbReference>
<dbReference type="CDD" id="cd18298">
    <property type="entry name" value="BTB_POZ_RCBTB1_2"/>
    <property type="match status" value="1"/>
</dbReference>